<dbReference type="Proteomes" id="UP001196413">
    <property type="component" value="Unassembled WGS sequence"/>
</dbReference>
<gene>
    <name evidence="2" type="ORF">KIN20_014554</name>
</gene>
<protein>
    <submittedName>
        <fullName evidence="2">Uncharacterized protein</fullName>
    </submittedName>
</protein>
<feature type="compositionally biased region" description="Polar residues" evidence="1">
    <location>
        <begin position="46"/>
        <end position="60"/>
    </location>
</feature>
<dbReference type="AlphaFoldDB" id="A0AAD5QPD7"/>
<dbReference type="EMBL" id="JAHQIW010002885">
    <property type="protein sequence ID" value="KAJ1356769.1"/>
    <property type="molecule type" value="Genomic_DNA"/>
</dbReference>
<sequence length="60" mass="6479">MRGGKGTLSYSSFGKMSQRRTVSLTDTPPSSQAQPVVTRASDEQLTDSGTYTYMVRNSSA</sequence>
<reference evidence="2" key="1">
    <citation type="submission" date="2021-06" db="EMBL/GenBank/DDBJ databases">
        <title>Parelaphostrongylus tenuis whole genome reference sequence.</title>
        <authorList>
            <person name="Garwood T.J."/>
            <person name="Larsen P.A."/>
            <person name="Fountain-Jones N.M."/>
            <person name="Garbe J.R."/>
            <person name="Macchietto M.G."/>
            <person name="Kania S.A."/>
            <person name="Gerhold R.W."/>
            <person name="Richards J.E."/>
            <person name="Wolf T.M."/>
        </authorList>
    </citation>
    <scope>NUCLEOTIDE SEQUENCE</scope>
    <source>
        <strain evidence="2">MNPRO001-30</strain>
        <tissue evidence="2">Meninges</tissue>
    </source>
</reference>
<feature type="compositionally biased region" description="Polar residues" evidence="1">
    <location>
        <begin position="8"/>
        <end position="35"/>
    </location>
</feature>
<comment type="caution">
    <text evidence="2">The sequence shown here is derived from an EMBL/GenBank/DDBJ whole genome shotgun (WGS) entry which is preliminary data.</text>
</comment>
<keyword evidence="3" id="KW-1185">Reference proteome</keyword>
<organism evidence="2 3">
    <name type="scientific">Parelaphostrongylus tenuis</name>
    <name type="common">Meningeal worm</name>
    <dbReference type="NCBI Taxonomy" id="148309"/>
    <lineage>
        <taxon>Eukaryota</taxon>
        <taxon>Metazoa</taxon>
        <taxon>Ecdysozoa</taxon>
        <taxon>Nematoda</taxon>
        <taxon>Chromadorea</taxon>
        <taxon>Rhabditida</taxon>
        <taxon>Rhabditina</taxon>
        <taxon>Rhabditomorpha</taxon>
        <taxon>Strongyloidea</taxon>
        <taxon>Metastrongylidae</taxon>
        <taxon>Parelaphostrongylus</taxon>
    </lineage>
</organism>
<feature type="region of interest" description="Disordered" evidence="1">
    <location>
        <begin position="1"/>
        <end position="60"/>
    </location>
</feature>
<evidence type="ECO:0000313" key="2">
    <source>
        <dbReference type="EMBL" id="KAJ1356769.1"/>
    </source>
</evidence>
<name>A0AAD5QPD7_PARTN</name>
<evidence type="ECO:0000256" key="1">
    <source>
        <dbReference type="SAM" id="MobiDB-lite"/>
    </source>
</evidence>
<evidence type="ECO:0000313" key="3">
    <source>
        <dbReference type="Proteomes" id="UP001196413"/>
    </source>
</evidence>
<proteinExistence type="predicted"/>
<accession>A0AAD5QPD7</accession>